<keyword evidence="3" id="KW-0436">Ligase</keyword>
<dbReference type="GO" id="GO:0003998">
    <property type="term" value="F:acylphosphatase activity"/>
    <property type="evidence" value="ECO:0007669"/>
    <property type="project" value="UniProtKB-EC"/>
</dbReference>
<dbReference type="InterPro" id="IPR017968">
    <property type="entry name" value="Acylphosphatase_CS"/>
</dbReference>
<dbReference type="GO" id="GO:0016743">
    <property type="term" value="F:carboxyl- or carbamoyltransferase activity"/>
    <property type="evidence" value="ECO:0007669"/>
    <property type="project" value="UniProtKB-UniRule"/>
</dbReference>
<reference evidence="12 13" key="1">
    <citation type="submission" date="2018-06" db="EMBL/GenBank/DDBJ databases">
        <title>Draft sequence of Acidithiobacillus ferrooxidans CCM 4253.</title>
        <authorList>
            <person name="Moya-Beltran A."/>
            <person name="Castro M."/>
            <person name="Covarrubias P.C."/>
            <person name="Issotta F."/>
            <person name="Janiczek O."/>
            <person name="Mandl M."/>
            <person name="Kucera J."/>
            <person name="Quatrini R."/>
        </authorList>
    </citation>
    <scope>NUCLEOTIDE SEQUENCE [LARGE SCALE GENOMIC DNA]</scope>
    <source>
        <strain evidence="12 13">CCM 4253</strain>
    </source>
</reference>
<keyword evidence="12" id="KW-0808">Transferase</keyword>
<organism evidence="12 13">
    <name type="scientific">Acidithiobacillus ferrooxidans</name>
    <name type="common">Thiobacillus ferrooxidans</name>
    <dbReference type="NCBI Taxonomy" id="920"/>
    <lineage>
        <taxon>Bacteria</taxon>
        <taxon>Pseudomonadati</taxon>
        <taxon>Pseudomonadota</taxon>
        <taxon>Acidithiobacillia</taxon>
        <taxon>Acidithiobacillales</taxon>
        <taxon>Acidithiobacillaceae</taxon>
        <taxon>Acidithiobacillus</taxon>
    </lineage>
</organism>
<dbReference type="Pfam" id="PF22521">
    <property type="entry name" value="HypF_C_2"/>
    <property type="match status" value="1"/>
</dbReference>
<evidence type="ECO:0000256" key="9">
    <source>
        <dbReference type="PROSITE-ProRule" id="PRU00520"/>
    </source>
</evidence>
<comment type="catalytic activity">
    <reaction evidence="7 8">
        <text>C-terminal L-cysteinyl-[HypE protein] + carbamoyl phosphate + ATP + H2O = C-terminal S-carboxamide-L-cysteinyl-[HypE protein] + AMP + phosphate + diphosphate + H(+)</text>
        <dbReference type="Rhea" id="RHEA:55636"/>
        <dbReference type="Rhea" id="RHEA-COMP:14247"/>
        <dbReference type="Rhea" id="RHEA-COMP:14392"/>
        <dbReference type="ChEBI" id="CHEBI:15377"/>
        <dbReference type="ChEBI" id="CHEBI:15378"/>
        <dbReference type="ChEBI" id="CHEBI:30616"/>
        <dbReference type="ChEBI" id="CHEBI:33019"/>
        <dbReference type="ChEBI" id="CHEBI:43474"/>
        <dbReference type="ChEBI" id="CHEBI:58228"/>
        <dbReference type="ChEBI" id="CHEBI:76913"/>
        <dbReference type="ChEBI" id="CHEBI:139126"/>
        <dbReference type="ChEBI" id="CHEBI:456215"/>
    </reaction>
</comment>
<dbReference type="InterPro" id="IPR017945">
    <property type="entry name" value="DHBP_synth_RibB-like_a/b_dom"/>
</dbReference>
<dbReference type="Pfam" id="PF00708">
    <property type="entry name" value="Acylphosphatase"/>
    <property type="match status" value="1"/>
</dbReference>
<evidence type="ECO:0000259" key="11">
    <source>
        <dbReference type="PROSITE" id="PS51163"/>
    </source>
</evidence>
<keyword evidence="6" id="KW-0862">Zinc</keyword>
<comment type="function">
    <text evidence="8">Involved in the maturation of [NiFe] hydrogenases. Along with HypE, it catalyzes the synthesis of the CN ligands of the active site iron of [NiFe]-hydrogenases. HypF functions as a carbamoyl transferase using carbamoylphosphate as a substrate and transferring the carboxamido moiety in an ATP-dependent reaction to the thiolate of the C-terminal cysteine of HypE yielding a protein-S-carboxamide.</text>
</comment>
<evidence type="ECO:0000256" key="7">
    <source>
        <dbReference type="ARBA" id="ARBA00048220"/>
    </source>
</evidence>
<evidence type="ECO:0000313" key="12">
    <source>
        <dbReference type="EMBL" id="PZD82218.1"/>
    </source>
</evidence>
<evidence type="ECO:0000256" key="2">
    <source>
        <dbReference type="ARBA" id="ARBA00008097"/>
    </source>
</evidence>
<evidence type="ECO:0000256" key="8">
    <source>
        <dbReference type="PIRNR" id="PIRNR006256"/>
    </source>
</evidence>
<dbReference type="EC" id="6.2.-.-" evidence="8"/>
<comment type="caution">
    <text evidence="12">The sequence shown here is derived from an EMBL/GenBank/DDBJ whole genome shotgun (WGS) entry which is preliminary data.</text>
</comment>
<evidence type="ECO:0000256" key="6">
    <source>
        <dbReference type="ARBA" id="ARBA00022833"/>
    </source>
</evidence>
<dbReference type="OrthoDB" id="9808093at2"/>
<comment type="pathway">
    <text evidence="1 8">Protein modification; [NiFe] hydrogenase maturation.</text>
</comment>
<dbReference type="InterPro" id="IPR006070">
    <property type="entry name" value="Sua5-like_dom"/>
</dbReference>
<sequence>MNSPADRVATLGEEVRVRGLVQGVGFRPAVWRIARDCGLSGDVCNDGEGVLIRIWGPATERDRFLTRLRDEHPPLARIDEVVRGSLREDPPEGPFGISTSRSGHVHTGAVPDAATCPACLGEIFDPFHRRYRYPFTNCTHCGPRFSILEDIPYDRAHTSMGVFPLCRDCRAEYENPEDRRFHAQPVACHACGPKARLVRLDGHAVSADRYTQLDAVDAATNLLKCGEIVLIKGLGGFHLACDATNDRAVSGLRLRKHRPHKPLALMARDLEVVRRYAHVSRAEEKLLQSHQAPIVLLNRLDNDSLAPGIAPGMRRLGFMLPYTPLHHLLMRRMDRPIVLTSGNLSDAPQVTDDAAAVRALRGVTDWMLTHDRAIINRVDDSVVQMAGDDTMILRRGRGYAPESLPLPAGFGASPDLLALGGELKNTFCLIKDGQAILSQHMGDLEQAAVWDDTVRNLALYARLFQHVPKAVVVDRHPEYLSRKWGVEMAEEGDLPLISVQHHHAHIAAVMAEHGLPLEHPPVIALALDGMGLGDGGAWWGCECLQVSYREVRHLGGLRPSALPGGGLAMREPWRNAFVQLADAFGWSVARQRFADLAIVEYLVEKPVAQLLHMRDRNICTPLCSSAGRLFDAVSAVCGLCMDRVSHEGQAAMLLEACVDPSIMGDASEPGYPFGIAESEKGFIQMDPRTLWQPLLGDLQGGVPVATVAARFHKGFAAGLAQLLREALGATPWTSTVALSGGVFQNLTLLRATREALESQGLEVLIPHLIPANDGGLAFGQAVVAAAQIVAGQHPIAGGHEPCV</sequence>
<keyword evidence="4" id="KW-0479">Metal-binding</keyword>
<dbReference type="GO" id="GO:0008270">
    <property type="term" value="F:zinc ion binding"/>
    <property type="evidence" value="ECO:0007669"/>
    <property type="project" value="UniProtKB-KW"/>
</dbReference>
<dbReference type="Gene3D" id="3.30.420.360">
    <property type="match status" value="1"/>
</dbReference>
<keyword evidence="5" id="KW-0863">Zinc-finger</keyword>
<dbReference type="InterPro" id="IPR051060">
    <property type="entry name" value="Carbamoyltrans_HypF-like"/>
</dbReference>
<dbReference type="OMA" id="DRENTSM"/>
<dbReference type="SUPFAM" id="SSF54975">
    <property type="entry name" value="Acylphosphatase/BLUF domain-like"/>
    <property type="match status" value="1"/>
</dbReference>
<dbReference type="InterPro" id="IPR036046">
    <property type="entry name" value="Acylphosphatase-like_dom_sf"/>
</dbReference>
<dbReference type="PROSITE" id="PS51163">
    <property type="entry name" value="YRDC"/>
    <property type="match status" value="1"/>
</dbReference>
<dbReference type="Gene3D" id="3.90.870.50">
    <property type="match status" value="1"/>
</dbReference>
<feature type="active site" evidence="9">
    <location>
        <position position="45"/>
    </location>
</feature>
<evidence type="ECO:0000256" key="1">
    <source>
        <dbReference type="ARBA" id="ARBA00004711"/>
    </source>
</evidence>
<dbReference type="GO" id="GO:0003725">
    <property type="term" value="F:double-stranded RNA binding"/>
    <property type="evidence" value="ECO:0007669"/>
    <property type="project" value="InterPro"/>
</dbReference>
<dbReference type="PANTHER" id="PTHR42959:SF1">
    <property type="entry name" value="CARBAMOYLTRANSFERASE HYPF"/>
    <property type="match status" value="1"/>
</dbReference>
<dbReference type="PROSITE" id="PS51160">
    <property type="entry name" value="ACYLPHOSPHATASE_3"/>
    <property type="match status" value="1"/>
</dbReference>
<proteinExistence type="inferred from homology"/>
<dbReference type="InterPro" id="IPR001792">
    <property type="entry name" value="Acylphosphatase-like_dom"/>
</dbReference>
<dbReference type="GO" id="GO:0051604">
    <property type="term" value="P:protein maturation"/>
    <property type="evidence" value="ECO:0007669"/>
    <property type="project" value="TreeGrafter"/>
</dbReference>
<dbReference type="AlphaFoldDB" id="A0A2W1K5M5"/>
<gene>
    <name evidence="12" type="primary">hypF</name>
    <name evidence="12" type="ORF">DN052_04085</name>
</gene>
<evidence type="ECO:0000256" key="3">
    <source>
        <dbReference type="ARBA" id="ARBA00022598"/>
    </source>
</evidence>
<feature type="domain" description="YrdC-like" evidence="11">
    <location>
        <begin position="213"/>
        <end position="398"/>
    </location>
</feature>
<dbReference type="Gene3D" id="3.30.420.40">
    <property type="match status" value="1"/>
</dbReference>
<dbReference type="InterPro" id="IPR055128">
    <property type="entry name" value="HypF_C_2"/>
</dbReference>
<dbReference type="Proteomes" id="UP000248886">
    <property type="component" value="Unassembled WGS sequence"/>
</dbReference>
<dbReference type="Gene3D" id="3.30.110.120">
    <property type="match status" value="1"/>
</dbReference>
<comment type="similarity">
    <text evidence="2 8">Belongs to the carbamoyltransferase HypF family.</text>
</comment>
<dbReference type="InterPro" id="IPR004421">
    <property type="entry name" value="Carbamoyltransferase_HypF"/>
</dbReference>
<name>A0A2W1K5M5_ACIFR</name>
<dbReference type="Pfam" id="PF17788">
    <property type="entry name" value="HypF_C"/>
    <property type="match status" value="1"/>
</dbReference>
<dbReference type="Pfam" id="PF07503">
    <property type="entry name" value="zf-HYPF"/>
    <property type="match status" value="2"/>
</dbReference>
<accession>A0A2W1K5M5</accession>
<dbReference type="InterPro" id="IPR011125">
    <property type="entry name" value="Znf_HypF"/>
</dbReference>
<dbReference type="NCBIfam" id="TIGR00143">
    <property type="entry name" value="hypF"/>
    <property type="match status" value="1"/>
</dbReference>
<protein>
    <recommendedName>
        <fullName evidence="8">Carbamoyltransferase HypF</fullName>
        <ecNumber evidence="8">6.2.-.-</ecNumber>
    </recommendedName>
</protein>
<dbReference type="PIRSF" id="PIRSF006256">
    <property type="entry name" value="CMPcnvr_hdrg_mat"/>
    <property type="match status" value="1"/>
</dbReference>
<keyword evidence="9" id="KW-0378">Hydrolase</keyword>
<dbReference type="SUPFAM" id="SSF55821">
    <property type="entry name" value="YrdC/RibB"/>
    <property type="match status" value="1"/>
</dbReference>
<dbReference type="InterPro" id="IPR041440">
    <property type="entry name" value="HypF_C"/>
</dbReference>
<feature type="active site" evidence="9">
    <location>
        <position position="27"/>
    </location>
</feature>
<dbReference type="GO" id="GO:0016874">
    <property type="term" value="F:ligase activity"/>
    <property type="evidence" value="ECO:0007669"/>
    <property type="project" value="UniProtKB-UniRule"/>
</dbReference>
<evidence type="ECO:0000259" key="10">
    <source>
        <dbReference type="PROSITE" id="PS51160"/>
    </source>
</evidence>
<dbReference type="PANTHER" id="PTHR42959">
    <property type="entry name" value="CARBAMOYLTRANSFERASE"/>
    <property type="match status" value="1"/>
</dbReference>
<dbReference type="UniPathway" id="UPA00335"/>
<dbReference type="Pfam" id="PF01300">
    <property type="entry name" value="Sua5_yciO_yrdC"/>
    <property type="match status" value="1"/>
</dbReference>
<feature type="domain" description="Acylphosphatase-like" evidence="10">
    <location>
        <begin position="12"/>
        <end position="99"/>
    </location>
</feature>
<evidence type="ECO:0000313" key="13">
    <source>
        <dbReference type="Proteomes" id="UP000248886"/>
    </source>
</evidence>
<dbReference type="RefSeq" id="WP_012536303.1">
    <property type="nucleotide sequence ID" value="NZ_AP025160.1"/>
</dbReference>
<dbReference type="EMBL" id="QKQP01000001">
    <property type="protein sequence ID" value="PZD82218.1"/>
    <property type="molecule type" value="Genomic_DNA"/>
</dbReference>
<comment type="catalytic activity">
    <reaction evidence="9">
        <text>an acyl phosphate + H2O = a carboxylate + phosphate + H(+)</text>
        <dbReference type="Rhea" id="RHEA:14965"/>
        <dbReference type="ChEBI" id="CHEBI:15377"/>
        <dbReference type="ChEBI" id="CHEBI:15378"/>
        <dbReference type="ChEBI" id="CHEBI:29067"/>
        <dbReference type="ChEBI" id="CHEBI:43474"/>
        <dbReference type="ChEBI" id="CHEBI:59918"/>
        <dbReference type="EC" id="3.6.1.7"/>
    </reaction>
</comment>
<dbReference type="PROSITE" id="PS00150">
    <property type="entry name" value="ACYLPHOSPHATASE_1"/>
    <property type="match status" value="1"/>
</dbReference>
<dbReference type="GeneID" id="65280060"/>
<evidence type="ECO:0000256" key="4">
    <source>
        <dbReference type="ARBA" id="ARBA00022723"/>
    </source>
</evidence>
<evidence type="ECO:0000256" key="5">
    <source>
        <dbReference type="ARBA" id="ARBA00022771"/>
    </source>
</evidence>